<dbReference type="EMBL" id="BGPR01043409">
    <property type="protein sequence ID" value="GBO19997.1"/>
    <property type="molecule type" value="Genomic_DNA"/>
</dbReference>
<evidence type="ECO:0000313" key="2">
    <source>
        <dbReference type="Proteomes" id="UP000499080"/>
    </source>
</evidence>
<gene>
    <name evidence="1" type="ORF">AVEN_204468_1</name>
</gene>
<name>A0A4Y2V8E4_ARAVE</name>
<reference evidence="1 2" key="1">
    <citation type="journal article" date="2019" name="Sci. Rep.">
        <title>Orb-weaving spider Araneus ventricosus genome elucidates the spidroin gene catalogue.</title>
        <authorList>
            <person name="Kono N."/>
            <person name="Nakamura H."/>
            <person name="Ohtoshi R."/>
            <person name="Moran D.A.P."/>
            <person name="Shinohara A."/>
            <person name="Yoshida Y."/>
            <person name="Fujiwara M."/>
            <person name="Mori M."/>
            <person name="Tomita M."/>
            <person name="Arakawa K."/>
        </authorList>
    </citation>
    <scope>NUCLEOTIDE SEQUENCE [LARGE SCALE GENOMIC DNA]</scope>
</reference>
<organism evidence="1 2">
    <name type="scientific">Araneus ventricosus</name>
    <name type="common">Orbweaver spider</name>
    <name type="synonym">Epeira ventricosa</name>
    <dbReference type="NCBI Taxonomy" id="182803"/>
    <lineage>
        <taxon>Eukaryota</taxon>
        <taxon>Metazoa</taxon>
        <taxon>Ecdysozoa</taxon>
        <taxon>Arthropoda</taxon>
        <taxon>Chelicerata</taxon>
        <taxon>Arachnida</taxon>
        <taxon>Araneae</taxon>
        <taxon>Araneomorphae</taxon>
        <taxon>Entelegynae</taxon>
        <taxon>Araneoidea</taxon>
        <taxon>Araneidae</taxon>
        <taxon>Araneus</taxon>
    </lineage>
</organism>
<comment type="caution">
    <text evidence="1">The sequence shown here is derived from an EMBL/GenBank/DDBJ whole genome shotgun (WGS) entry which is preliminary data.</text>
</comment>
<protein>
    <submittedName>
        <fullName evidence="1">Uncharacterized protein</fullName>
    </submittedName>
</protein>
<proteinExistence type="predicted"/>
<dbReference type="AlphaFoldDB" id="A0A4Y2V8E4"/>
<sequence>MVRSGFALFLHNSLRPSLPHRVYGLQQDGGESLFSYGSRHIRRENNFLERSFNRSARKLIRAFKLVIHDRSTPFKCRRGIPLHFIFSPSISASHSRPLHSMQIHPLPVTPIPYLLLVNNAPKPTTSTRTYSRRFYGPVVQME</sequence>
<keyword evidence="2" id="KW-1185">Reference proteome</keyword>
<evidence type="ECO:0000313" key="1">
    <source>
        <dbReference type="EMBL" id="GBO19997.1"/>
    </source>
</evidence>
<accession>A0A4Y2V8E4</accession>
<dbReference type="Proteomes" id="UP000499080">
    <property type="component" value="Unassembled WGS sequence"/>
</dbReference>